<name>A0A3G2EKF3_9BURK</name>
<dbReference type="Proteomes" id="UP000279594">
    <property type="component" value="Chromosome"/>
</dbReference>
<evidence type="ECO:0000256" key="9">
    <source>
        <dbReference type="PROSITE-ProRule" id="PRU01091"/>
    </source>
</evidence>
<evidence type="ECO:0000256" key="3">
    <source>
        <dbReference type="ARBA" id="ARBA00022553"/>
    </source>
</evidence>
<keyword evidence="13" id="KW-1185">Reference proteome</keyword>
<dbReference type="InterPro" id="IPR016032">
    <property type="entry name" value="Sig_transdc_resp-reg_C-effctor"/>
</dbReference>
<reference evidence="12 13" key="1">
    <citation type="submission" date="2018-10" db="EMBL/GenBank/DDBJ databases">
        <title>Effects of UV and annual dynamics of microbial communities in freshwater RAS systems.</title>
        <authorList>
            <person name="Bekkelund A.K."/>
            <person name="Hansen B.R."/>
            <person name="Stokken H."/>
            <person name="Eriksen B.F."/>
            <person name="Kashulin N.A."/>
        </authorList>
    </citation>
    <scope>NUCLEOTIDE SEQUENCE [LARGE SCALE GENOMIC DNA]</scope>
    <source>
        <strain evidence="12 13">BHSEK</strain>
    </source>
</reference>
<feature type="modified residue" description="4-aspartylphosphate" evidence="8">
    <location>
        <position position="51"/>
    </location>
</feature>
<dbReference type="InterPro" id="IPR036388">
    <property type="entry name" value="WH-like_DNA-bd_sf"/>
</dbReference>
<organism evidence="12 13">
    <name type="scientific">Janthinobacterium agaricidamnosum</name>
    <dbReference type="NCBI Taxonomy" id="55508"/>
    <lineage>
        <taxon>Bacteria</taxon>
        <taxon>Pseudomonadati</taxon>
        <taxon>Pseudomonadota</taxon>
        <taxon>Betaproteobacteria</taxon>
        <taxon>Burkholderiales</taxon>
        <taxon>Oxalobacteraceae</taxon>
        <taxon>Janthinobacterium</taxon>
    </lineage>
</organism>
<gene>
    <name evidence="12" type="ORF">D9M09_12585</name>
</gene>
<dbReference type="SMART" id="SM00862">
    <property type="entry name" value="Trans_reg_C"/>
    <property type="match status" value="1"/>
</dbReference>
<dbReference type="Pfam" id="PF00486">
    <property type="entry name" value="Trans_reg_C"/>
    <property type="match status" value="1"/>
</dbReference>
<keyword evidence="5" id="KW-0805">Transcription regulation</keyword>
<keyword evidence="7" id="KW-0804">Transcription</keyword>
<evidence type="ECO:0000256" key="7">
    <source>
        <dbReference type="ARBA" id="ARBA00023163"/>
    </source>
</evidence>
<dbReference type="SUPFAM" id="SSF46894">
    <property type="entry name" value="C-terminal effector domain of the bipartite response regulators"/>
    <property type="match status" value="1"/>
</dbReference>
<dbReference type="EMBL" id="CP033019">
    <property type="protein sequence ID" value="AYM79555.1"/>
    <property type="molecule type" value="Genomic_DNA"/>
</dbReference>
<evidence type="ECO:0000256" key="2">
    <source>
        <dbReference type="ARBA" id="ARBA00022490"/>
    </source>
</evidence>
<dbReference type="PANTHER" id="PTHR48111">
    <property type="entry name" value="REGULATOR OF RPOS"/>
    <property type="match status" value="1"/>
</dbReference>
<protein>
    <submittedName>
        <fullName evidence="12">DNA-binding response regulator</fullName>
    </submittedName>
</protein>
<dbReference type="CDD" id="cd00383">
    <property type="entry name" value="trans_reg_C"/>
    <property type="match status" value="1"/>
</dbReference>
<keyword evidence="6 9" id="KW-0238">DNA-binding</keyword>
<dbReference type="PROSITE" id="PS50110">
    <property type="entry name" value="RESPONSE_REGULATORY"/>
    <property type="match status" value="1"/>
</dbReference>
<dbReference type="InterPro" id="IPR011006">
    <property type="entry name" value="CheY-like_superfamily"/>
</dbReference>
<accession>A0A3G2EKF3</accession>
<evidence type="ECO:0000256" key="8">
    <source>
        <dbReference type="PROSITE-ProRule" id="PRU00169"/>
    </source>
</evidence>
<dbReference type="PANTHER" id="PTHR48111:SF35">
    <property type="entry name" value="TRANSCRIPTIONAL REGULATORY PROTEIN QSEB"/>
    <property type="match status" value="1"/>
</dbReference>
<dbReference type="GO" id="GO:0000976">
    <property type="term" value="F:transcription cis-regulatory region binding"/>
    <property type="evidence" value="ECO:0007669"/>
    <property type="project" value="TreeGrafter"/>
</dbReference>
<proteinExistence type="predicted"/>
<evidence type="ECO:0000256" key="4">
    <source>
        <dbReference type="ARBA" id="ARBA00023012"/>
    </source>
</evidence>
<keyword evidence="4" id="KW-0902">Two-component regulatory system</keyword>
<evidence type="ECO:0000256" key="5">
    <source>
        <dbReference type="ARBA" id="ARBA00023015"/>
    </source>
</evidence>
<dbReference type="GO" id="GO:0006355">
    <property type="term" value="P:regulation of DNA-templated transcription"/>
    <property type="evidence" value="ECO:0007669"/>
    <property type="project" value="InterPro"/>
</dbReference>
<dbReference type="GO" id="GO:0000156">
    <property type="term" value="F:phosphorelay response regulator activity"/>
    <property type="evidence" value="ECO:0007669"/>
    <property type="project" value="TreeGrafter"/>
</dbReference>
<dbReference type="AlphaFoldDB" id="A0A3G2EKF3"/>
<dbReference type="GO" id="GO:0005829">
    <property type="term" value="C:cytosol"/>
    <property type="evidence" value="ECO:0007669"/>
    <property type="project" value="TreeGrafter"/>
</dbReference>
<dbReference type="SMART" id="SM00448">
    <property type="entry name" value="REC"/>
    <property type="match status" value="1"/>
</dbReference>
<evidence type="ECO:0000313" key="13">
    <source>
        <dbReference type="Proteomes" id="UP000279594"/>
    </source>
</evidence>
<dbReference type="InterPro" id="IPR001789">
    <property type="entry name" value="Sig_transdc_resp-reg_receiver"/>
</dbReference>
<comment type="subcellular location">
    <subcellularLocation>
        <location evidence="1">Cytoplasm</location>
    </subcellularLocation>
</comment>
<feature type="DNA-binding region" description="OmpR/PhoB-type" evidence="9">
    <location>
        <begin position="124"/>
        <end position="218"/>
    </location>
</feature>
<dbReference type="Gene3D" id="1.10.10.10">
    <property type="entry name" value="Winged helix-like DNA-binding domain superfamily/Winged helix DNA-binding domain"/>
    <property type="match status" value="1"/>
</dbReference>
<evidence type="ECO:0000259" key="10">
    <source>
        <dbReference type="PROSITE" id="PS50110"/>
    </source>
</evidence>
<keyword evidence="3 8" id="KW-0597">Phosphoprotein</keyword>
<feature type="domain" description="OmpR/PhoB-type" evidence="11">
    <location>
        <begin position="124"/>
        <end position="218"/>
    </location>
</feature>
<sequence length="220" mass="24633">MRILLLGSDISFADKVFDSALKNGWNINHVKDLIAARLALLETSYSIVLIDNDLSSKFGLNLLRNMRAQYDVTPVLITAESCKVSERITWIDAGADDYLLKPFEFDELWARVRAVTRRSEGRMVPLITWGDIEIDVVKRSVTRAGKPVRLSDHEYRILLTLMQGKGHVVGHEHLEAMMYDGAATIESNTLAVHICQVRRKLGAGIITTAYGQGYLMANPC</sequence>
<dbReference type="InterPro" id="IPR039420">
    <property type="entry name" value="WalR-like"/>
</dbReference>
<dbReference type="Gene3D" id="3.40.50.2300">
    <property type="match status" value="1"/>
</dbReference>
<dbReference type="RefSeq" id="WP_100429714.1">
    <property type="nucleotide sequence ID" value="NZ_CP033019.1"/>
</dbReference>
<evidence type="ECO:0000256" key="6">
    <source>
        <dbReference type="ARBA" id="ARBA00023125"/>
    </source>
</evidence>
<dbReference type="GO" id="GO:0032993">
    <property type="term" value="C:protein-DNA complex"/>
    <property type="evidence" value="ECO:0007669"/>
    <property type="project" value="TreeGrafter"/>
</dbReference>
<evidence type="ECO:0000313" key="12">
    <source>
        <dbReference type="EMBL" id="AYM79555.1"/>
    </source>
</evidence>
<dbReference type="InterPro" id="IPR001867">
    <property type="entry name" value="OmpR/PhoB-type_DNA-bd"/>
</dbReference>
<dbReference type="PROSITE" id="PS51755">
    <property type="entry name" value="OMPR_PHOB"/>
    <property type="match status" value="1"/>
</dbReference>
<feature type="domain" description="Response regulatory" evidence="10">
    <location>
        <begin position="2"/>
        <end position="116"/>
    </location>
</feature>
<evidence type="ECO:0000256" key="1">
    <source>
        <dbReference type="ARBA" id="ARBA00004496"/>
    </source>
</evidence>
<keyword evidence="2" id="KW-0963">Cytoplasm</keyword>
<dbReference type="Pfam" id="PF00072">
    <property type="entry name" value="Response_reg"/>
    <property type="match status" value="1"/>
</dbReference>
<dbReference type="SUPFAM" id="SSF52172">
    <property type="entry name" value="CheY-like"/>
    <property type="match status" value="1"/>
</dbReference>
<evidence type="ECO:0000259" key="11">
    <source>
        <dbReference type="PROSITE" id="PS51755"/>
    </source>
</evidence>